<sequence length="312" mass="34354">MKKLLYILLFSVAGSMVAQEKINTDGIALATYVPQQIENVPASARKMLVNRLAQIITKNGISENPYNSRFVLVPNVTVLSKDVTATAPPKIALNLNVTLYIGDGIEGTIFASESIELKGVGTNETKAYMSAIKRLSPKNAQVLEFVEAGKTKIIEYYNANCSNILKKASALESQNQFEEALVLLTTVPEASTCFDKVKSKIKVLYQKSIDRDCKQKLSEATAIWSANQDLNAANEAGAILASVEPQGSCYGQVKSLYAKIAARVKDVSDRDWKYQLKVLDLNETYIKAARDVGVAYGKNQPQNVNYNVRSWR</sequence>
<accession>A0A1K1MDN5</accession>
<dbReference type="EMBL" id="FPIY01000001">
    <property type="protein sequence ID" value="SFW21251.1"/>
    <property type="molecule type" value="Genomic_DNA"/>
</dbReference>
<evidence type="ECO:0000313" key="2">
    <source>
        <dbReference type="EMBL" id="SFW21251.1"/>
    </source>
</evidence>
<gene>
    <name evidence="2" type="ORF">SAMN05660313_00533</name>
</gene>
<proteinExistence type="predicted"/>
<keyword evidence="1" id="KW-0732">Signal</keyword>
<dbReference type="RefSeq" id="WP_139254262.1">
    <property type="nucleotide sequence ID" value="NZ_CBDUMO010000070.1"/>
</dbReference>
<evidence type="ECO:0000313" key="3">
    <source>
        <dbReference type="Proteomes" id="UP000183257"/>
    </source>
</evidence>
<feature type="chain" id="PRO_5013221811" evidence="1">
    <location>
        <begin position="19"/>
        <end position="312"/>
    </location>
</feature>
<protein>
    <submittedName>
        <fullName evidence="2">Uncharacterized protein</fullName>
    </submittedName>
</protein>
<dbReference type="OrthoDB" id="1049190at2"/>
<evidence type="ECO:0000256" key="1">
    <source>
        <dbReference type="SAM" id="SignalP"/>
    </source>
</evidence>
<dbReference type="STRING" id="76595.SAMN05660313_00533"/>
<keyword evidence="3" id="KW-1185">Reference proteome</keyword>
<dbReference type="Proteomes" id="UP000183257">
    <property type="component" value="Unassembled WGS sequence"/>
</dbReference>
<name>A0A1K1MDN5_9FLAO</name>
<reference evidence="3" key="1">
    <citation type="submission" date="2016-11" db="EMBL/GenBank/DDBJ databases">
        <authorList>
            <person name="Varghese N."/>
            <person name="Submissions S."/>
        </authorList>
    </citation>
    <scope>NUCLEOTIDE SEQUENCE [LARGE SCALE GENOMIC DNA]</scope>
    <source>
        <strain evidence="3">DSM 24786</strain>
    </source>
</reference>
<feature type="signal peptide" evidence="1">
    <location>
        <begin position="1"/>
        <end position="18"/>
    </location>
</feature>
<organism evidence="2 3">
    <name type="scientific">Cellulophaga fucicola</name>
    <dbReference type="NCBI Taxonomy" id="76595"/>
    <lineage>
        <taxon>Bacteria</taxon>
        <taxon>Pseudomonadati</taxon>
        <taxon>Bacteroidota</taxon>
        <taxon>Flavobacteriia</taxon>
        <taxon>Flavobacteriales</taxon>
        <taxon>Flavobacteriaceae</taxon>
        <taxon>Cellulophaga</taxon>
    </lineage>
</organism>
<dbReference type="AlphaFoldDB" id="A0A1K1MDN5"/>